<proteinExistence type="predicted"/>
<evidence type="ECO:0000313" key="2">
    <source>
        <dbReference type="EMBL" id="CAF1329879.1"/>
    </source>
</evidence>
<evidence type="ECO:0000313" key="3">
    <source>
        <dbReference type="Proteomes" id="UP000663860"/>
    </source>
</evidence>
<dbReference type="Gene3D" id="2.60.120.260">
    <property type="entry name" value="Galactose-binding domain-like"/>
    <property type="match status" value="1"/>
</dbReference>
<keyword evidence="1" id="KW-0472">Membrane</keyword>
<gene>
    <name evidence="2" type="ORF">IZO911_LOCUS35626</name>
</gene>
<comment type="caution">
    <text evidence="2">The sequence shown here is derived from an EMBL/GenBank/DDBJ whole genome shotgun (WGS) entry which is preliminary data.</text>
</comment>
<dbReference type="EMBL" id="CAJNOE010000770">
    <property type="protein sequence ID" value="CAF1329879.1"/>
    <property type="molecule type" value="Genomic_DNA"/>
</dbReference>
<dbReference type="AlphaFoldDB" id="A0A815FW04"/>
<feature type="transmembrane region" description="Helical" evidence="1">
    <location>
        <begin position="69"/>
        <end position="97"/>
    </location>
</feature>
<evidence type="ECO:0000256" key="1">
    <source>
        <dbReference type="SAM" id="Phobius"/>
    </source>
</evidence>
<organism evidence="2 3">
    <name type="scientific">Adineta steineri</name>
    <dbReference type="NCBI Taxonomy" id="433720"/>
    <lineage>
        <taxon>Eukaryota</taxon>
        <taxon>Metazoa</taxon>
        <taxon>Spiralia</taxon>
        <taxon>Gnathifera</taxon>
        <taxon>Rotifera</taxon>
        <taxon>Eurotatoria</taxon>
        <taxon>Bdelloidea</taxon>
        <taxon>Adinetida</taxon>
        <taxon>Adinetidae</taxon>
        <taxon>Adineta</taxon>
    </lineage>
</organism>
<keyword evidence="1" id="KW-1133">Transmembrane helix</keyword>
<sequence length="280" mass="30939">MDVQMKSVDLRNSAWSMPRNTFIGHQTSLNSLMEPNMRFNSISDSTVNRSNTTEFSRKKLRLPWNLPQCCLSTACWIGFIMSLLMGGLILAIVISFWKTSASTTATNTTTVTSTSTTSTTTMSTISNMCTGGTLYTTQLLYLDLIAMLPWTQYSFNYTAPNINSATIMFALRDDPGIWSLDDVSITDKSGNELLSNGDFEQGYLASWIYCNPSNGTYGGYVGTGSSYDGSYSYLDGVVGANDYLSQTFTVTPYSNYSITFWLSTNSNSNYSTFAQIYITS</sequence>
<keyword evidence="1" id="KW-0812">Transmembrane</keyword>
<reference evidence="2" key="1">
    <citation type="submission" date="2021-02" db="EMBL/GenBank/DDBJ databases">
        <authorList>
            <person name="Nowell W R."/>
        </authorList>
    </citation>
    <scope>NUCLEOTIDE SEQUENCE</scope>
</reference>
<name>A0A815FW04_9BILA</name>
<accession>A0A815FW04</accession>
<protein>
    <submittedName>
        <fullName evidence="2">Uncharacterized protein</fullName>
    </submittedName>
</protein>
<dbReference type="Proteomes" id="UP000663860">
    <property type="component" value="Unassembled WGS sequence"/>
</dbReference>